<dbReference type="EMBL" id="CP042806">
    <property type="protein sequence ID" value="QEE28718.1"/>
    <property type="molecule type" value="Genomic_DNA"/>
</dbReference>
<evidence type="ECO:0000313" key="1">
    <source>
        <dbReference type="EMBL" id="QEE28718.1"/>
    </source>
</evidence>
<proteinExistence type="predicted"/>
<protein>
    <submittedName>
        <fullName evidence="1">Uncharacterized protein</fullName>
    </submittedName>
</protein>
<gene>
    <name evidence="1" type="ORF">FTW19_12335</name>
</gene>
<accession>A0A5B9E9C2</accession>
<keyword evidence="2" id="KW-1185">Reference proteome</keyword>
<dbReference type="AlphaFoldDB" id="A0A5B9E9C2"/>
<dbReference type="OrthoDB" id="108756at2"/>
<sequence length="279" mass="30624">MSEVNQRTHTYHAEATALSGSIIQPLKHKFYQQAYSKLSDHGGYLSQRSELFRVEEVLSYRAAYTQVGGQLDPKEGLGWSTLTTSVVEGLNILDVLTADRVVAQLSTVHPLTGYVPSISFLGTRFENLRIAGHKVELRLDLDLFGNKPAGDRPYIGDPGVDERISRQHKAIRECDNLPHAISARYMAQPVGEKGATSVYGSLSTEVGGSYPGRTFGHMIDIPNFGRIYLATFRLEHSDFEKGIPKKTLLNLKMIEVQMGCIASGDVDVSDSIVNGATVP</sequence>
<reference evidence="1 2" key="1">
    <citation type="submission" date="2019-08" db="EMBL/GenBank/DDBJ databases">
        <title>Complete genome sequence of Terriglobus albidus strain ORNL.</title>
        <authorList>
            <person name="Podar M."/>
        </authorList>
    </citation>
    <scope>NUCLEOTIDE SEQUENCE [LARGE SCALE GENOMIC DNA]</scope>
    <source>
        <strain evidence="1 2">ORNL</strain>
    </source>
</reference>
<dbReference type="Proteomes" id="UP000321820">
    <property type="component" value="Chromosome"/>
</dbReference>
<dbReference type="KEGG" id="talb:FTW19_12335"/>
<name>A0A5B9E9C2_9BACT</name>
<organism evidence="1 2">
    <name type="scientific">Terriglobus albidus</name>
    <dbReference type="NCBI Taxonomy" id="1592106"/>
    <lineage>
        <taxon>Bacteria</taxon>
        <taxon>Pseudomonadati</taxon>
        <taxon>Acidobacteriota</taxon>
        <taxon>Terriglobia</taxon>
        <taxon>Terriglobales</taxon>
        <taxon>Acidobacteriaceae</taxon>
        <taxon>Terriglobus</taxon>
    </lineage>
</organism>
<evidence type="ECO:0000313" key="2">
    <source>
        <dbReference type="Proteomes" id="UP000321820"/>
    </source>
</evidence>
<dbReference type="RefSeq" id="WP_147647908.1">
    <property type="nucleotide sequence ID" value="NZ_CP042806.1"/>
</dbReference>